<sequence length="255" mass="28302">MPSFFRLATIAALFTAALVSAVPINDPNSNPSVLQKRAGGATVIYRCTIPGTIAITFDDGPFLYTNGLLDILKSRNVKATFFFNGNNYGRIEDFAPSVKRAYQDGHQVASHTWDHKDLTTLSPPEALEELTKLEDAFRKIIGVRPTYVRPPFAALNQPVLDLLGQRNYTAVLWSQDTMDWAHPDDFSASYKLYEQLFNNTETLGQPGHIVLQHEVNQVTALQVAPMAIDLALVKGYKVVTVGECLGDPKSNWYIN</sequence>
<evidence type="ECO:0000256" key="1">
    <source>
        <dbReference type="ARBA" id="ARBA00001941"/>
    </source>
</evidence>
<dbReference type="PROSITE" id="PS51677">
    <property type="entry name" value="NODB"/>
    <property type="match status" value="1"/>
</dbReference>
<feature type="signal peptide" evidence="6">
    <location>
        <begin position="1"/>
        <end position="21"/>
    </location>
</feature>
<dbReference type="OrthoDB" id="407355at2759"/>
<gene>
    <name evidence="8" type="ORF">K457DRAFT_79437</name>
</gene>
<keyword evidence="9" id="KW-1185">Reference proteome</keyword>
<dbReference type="EMBL" id="KV442068">
    <property type="protein sequence ID" value="OAQ26356.1"/>
    <property type="molecule type" value="Genomic_DNA"/>
</dbReference>
<dbReference type="STRING" id="1314771.A0A197JPE8"/>
<evidence type="ECO:0000313" key="9">
    <source>
        <dbReference type="Proteomes" id="UP000078512"/>
    </source>
</evidence>
<evidence type="ECO:0000256" key="6">
    <source>
        <dbReference type="SAM" id="SignalP"/>
    </source>
</evidence>
<organism evidence="8 9">
    <name type="scientific">Linnemannia elongata AG-77</name>
    <dbReference type="NCBI Taxonomy" id="1314771"/>
    <lineage>
        <taxon>Eukaryota</taxon>
        <taxon>Fungi</taxon>
        <taxon>Fungi incertae sedis</taxon>
        <taxon>Mucoromycota</taxon>
        <taxon>Mortierellomycotina</taxon>
        <taxon>Mortierellomycetes</taxon>
        <taxon>Mortierellales</taxon>
        <taxon>Mortierellaceae</taxon>
        <taxon>Linnemannia</taxon>
    </lineage>
</organism>
<dbReference type="SUPFAM" id="SSF88713">
    <property type="entry name" value="Glycoside hydrolase/deacetylase"/>
    <property type="match status" value="1"/>
</dbReference>
<dbReference type="CDD" id="cd10951">
    <property type="entry name" value="CE4_ClCDA_like"/>
    <property type="match status" value="1"/>
</dbReference>
<keyword evidence="3 6" id="KW-0732">Signal</keyword>
<dbReference type="GO" id="GO:0016810">
    <property type="term" value="F:hydrolase activity, acting on carbon-nitrogen (but not peptide) bonds"/>
    <property type="evidence" value="ECO:0007669"/>
    <property type="project" value="InterPro"/>
</dbReference>
<dbReference type="PANTHER" id="PTHR46471">
    <property type="entry name" value="CHITIN DEACETYLASE"/>
    <property type="match status" value="1"/>
</dbReference>
<feature type="domain" description="NodB homology" evidence="7">
    <location>
        <begin position="51"/>
        <end position="239"/>
    </location>
</feature>
<dbReference type="InterPro" id="IPR011330">
    <property type="entry name" value="Glyco_hydro/deAcase_b/a-brl"/>
</dbReference>
<dbReference type="AlphaFoldDB" id="A0A197JPE8"/>
<dbReference type="PANTHER" id="PTHR46471:SF2">
    <property type="entry name" value="CHITIN DEACETYLASE-RELATED"/>
    <property type="match status" value="1"/>
</dbReference>
<evidence type="ECO:0000256" key="2">
    <source>
        <dbReference type="ARBA" id="ARBA00022723"/>
    </source>
</evidence>
<evidence type="ECO:0000256" key="4">
    <source>
        <dbReference type="ARBA" id="ARBA00022801"/>
    </source>
</evidence>
<proteinExistence type="predicted"/>
<evidence type="ECO:0000256" key="3">
    <source>
        <dbReference type="ARBA" id="ARBA00022729"/>
    </source>
</evidence>
<reference evidence="8 9" key="1">
    <citation type="submission" date="2016-05" db="EMBL/GenBank/DDBJ databases">
        <title>Genome sequencing reveals origins of a unique bacterial endosymbiosis in the earliest lineages of terrestrial Fungi.</title>
        <authorList>
            <consortium name="DOE Joint Genome Institute"/>
            <person name="Uehling J."/>
            <person name="Gryganskyi A."/>
            <person name="Hameed K."/>
            <person name="Tschaplinski T."/>
            <person name="Misztal P."/>
            <person name="Wu S."/>
            <person name="Desiro A."/>
            <person name="Vande Pol N."/>
            <person name="Du Z.-Y."/>
            <person name="Zienkiewicz A."/>
            <person name="Zienkiewicz K."/>
            <person name="Morin E."/>
            <person name="Tisserant E."/>
            <person name="Splivallo R."/>
            <person name="Hainaut M."/>
            <person name="Henrissat B."/>
            <person name="Ohm R."/>
            <person name="Kuo A."/>
            <person name="Yan J."/>
            <person name="Lipzen A."/>
            <person name="Nolan M."/>
            <person name="Labutti K."/>
            <person name="Barry K."/>
            <person name="Goldstein A."/>
            <person name="Labbe J."/>
            <person name="Schadt C."/>
            <person name="Tuskan G."/>
            <person name="Grigoriev I."/>
            <person name="Martin F."/>
            <person name="Vilgalys R."/>
            <person name="Bonito G."/>
        </authorList>
    </citation>
    <scope>NUCLEOTIDE SEQUENCE [LARGE SCALE GENOMIC DNA]</scope>
    <source>
        <strain evidence="8 9">AG-77</strain>
    </source>
</reference>
<keyword evidence="5" id="KW-0119">Carbohydrate metabolism</keyword>
<keyword evidence="2" id="KW-0479">Metal-binding</keyword>
<keyword evidence="4" id="KW-0378">Hydrolase</keyword>
<feature type="chain" id="PRO_5008276151" evidence="6">
    <location>
        <begin position="22"/>
        <end position="255"/>
    </location>
</feature>
<evidence type="ECO:0000313" key="8">
    <source>
        <dbReference type="EMBL" id="OAQ26356.1"/>
    </source>
</evidence>
<dbReference type="GO" id="GO:0005975">
    <property type="term" value="P:carbohydrate metabolic process"/>
    <property type="evidence" value="ECO:0007669"/>
    <property type="project" value="InterPro"/>
</dbReference>
<evidence type="ECO:0000256" key="5">
    <source>
        <dbReference type="ARBA" id="ARBA00023277"/>
    </source>
</evidence>
<name>A0A197JPE8_9FUNG</name>
<dbReference type="InterPro" id="IPR002509">
    <property type="entry name" value="NODB_dom"/>
</dbReference>
<evidence type="ECO:0000259" key="7">
    <source>
        <dbReference type="PROSITE" id="PS51677"/>
    </source>
</evidence>
<protein>
    <submittedName>
        <fullName evidence="8">Carbohydrate esterase family 4 protein</fullName>
    </submittedName>
</protein>
<dbReference type="Proteomes" id="UP000078512">
    <property type="component" value="Unassembled WGS sequence"/>
</dbReference>
<dbReference type="GO" id="GO:0046872">
    <property type="term" value="F:metal ion binding"/>
    <property type="evidence" value="ECO:0007669"/>
    <property type="project" value="UniProtKB-KW"/>
</dbReference>
<dbReference type="Pfam" id="PF01522">
    <property type="entry name" value="Polysacc_deac_1"/>
    <property type="match status" value="1"/>
</dbReference>
<comment type="cofactor">
    <cofactor evidence="1">
        <name>Co(2+)</name>
        <dbReference type="ChEBI" id="CHEBI:48828"/>
    </cofactor>
</comment>
<dbReference type="Gene3D" id="3.20.20.370">
    <property type="entry name" value="Glycoside hydrolase/deacetylase"/>
    <property type="match status" value="1"/>
</dbReference>
<accession>A0A197JPE8</accession>